<dbReference type="Bgee" id="ENSNBRG00000022855">
    <property type="expression patterns" value="Expressed in brain and 3 other cell types or tissues"/>
</dbReference>
<comment type="catalytic activity">
    <reaction evidence="6">
        <text>glycyl-tRNA(Ala) + H2O = tRNA(Ala) + glycine + H(+)</text>
        <dbReference type="Rhea" id="RHEA:53744"/>
        <dbReference type="Rhea" id="RHEA-COMP:9657"/>
        <dbReference type="Rhea" id="RHEA-COMP:13640"/>
        <dbReference type="ChEBI" id="CHEBI:15377"/>
        <dbReference type="ChEBI" id="CHEBI:15378"/>
        <dbReference type="ChEBI" id="CHEBI:57305"/>
        <dbReference type="ChEBI" id="CHEBI:78442"/>
        <dbReference type="ChEBI" id="CHEBI:78522"/>
        <dbReference type="EC" id="3.1.1.96"/>
    </reaction>
</comment>
<dbReference type="EC" id="3.1.1.96" evidence="3"/>
<reference evidence="8" key="2">
    <citation type="submission" date="2025-09" db="UniProtKB">
        <authorList>
            <consortium name="Ensembl"/>
        </authorList>
    </citation>
    <scope>IDENTIFICATION</scope>
</reference>
<reference evidence="8" key="1">
    <citation type="submission" date="2025-08" db="UniProtKB">
        <authorList>
            <consortium name="Ensembl"/>
        </authorList>
    </citation>
    <scope>IDENTIFICATION</scope>
</reference>
<sequence>MTEKGCNPVARTVLQQCLQARLQVKPADEHSEAQFVQIERGMVIYICFFKGATDDVLPKMVSTLLNLRLSESDSGKMVSVLDLPGSLLIVPQATLGGKAKGRGMQYHNNISKEDGLRLYSAFVALCEKELNAAVCTNAGVKVEHGLYGRKQEITLNSVEPQSVLLEF</sequence>
<evidence type="ECO:0000256" key="4">
    <source>
        <dbReference type="ARBA" id="ARBA00022490"/>
    </source>
</evidence>
<accession>A0A3Q4I592</accession>
<dbReference type="Proteomes" id="UP000261580">
    <property type="component" value="Unassembled WGS sequence"/>
</dbReference>
<dbReference type="Gene3D" id="3.50.80.10">
    <property type="entry name" value="D-tyrosyl-tRNA(Tyr) deacylase"/>
    <property type="match status" value="1"/>
</dbReference>
<dbReference type="GO" id="GO:0051500">
    <property type="term" value="F:D-tyrosyl-tRNA(Tyr) deacylase activity"/>
    <property type="evidence" value="ECO:0007669"/>
    <property type="project" value="TreeGrafter"/>
</dbReference>
<dbReference type="OMA" id="CFMKGAT"/>
<evidence type="ECO:0000256" key="1">
    <source>
        <dbReference type="ARBA" id="ARBA00004496"/>
    </source>
</evidence>
<evidence type="ECO:0000256" key="6">
    <source>
        <dbReference type="ARBA" id="ARBA00047676"/>
    </source>
</evidence>
<comment type="catalytic activity">
    <reaction evidence="7">
        <text>a D-aminoacyl-tRNA + H2O = a tRNA + a D-alpha-amino acid + H(+)</text>
        <dbReference type="Rhea" id="RHEA:13953"/>
        <dbReference type="Rhea" id="RHEA-COMP:10123"/>
        <dbReference type="Rhea" id="RHEA-COMP:10124"/>
        <dbReference type="ChEBI" id="CHEBI:15377"/>
        <dbReference type="ChEBI" id="CHEBI:15378"/>
        <dbReference type="ChEBI" id="CHEBI:59871"/>
        <dbReference type="ChEBI" id="CHEBI:78442"/>
        <dbReference type="ChEBI" id="CHEBI:79333"/>
        <dbReference type="EC" id="3.1.1.96"/>
    </reaction>
</comment>
<evidence type="ECO:0000256" key="2">
    <source>
        <dbReference type="ARBA" id="ARBA00011738"/>
    </source>
</evidence>
<dbReference type="InterPro" id="IPR003732">
    <property type="entry name" value="Daa-tRNA_deacyls_DTD"/>
</dbReference>
<evidence type="ECO:0000256" key="3">
    <source>
        <dbReference type="ARBA" id="ARBA00013056"/>
    </source>
</evidence>
<dbReference type="AlphaFoldDB" id="A0A3Q4I592"/>
<evidence type="ECO:0000256" key="7">
    <source>
        <dbReference type="ARBA" id="ARBA00048018"/>
    </source>
</evidence>
<name>A0A3Q4I592_NEOBR</name>
<evidence type="ECO:0000313" key="9">
    <source>
        <dbReference type="Proteomes" id="UP000261580"/>
    </source>
</evidence>
<dbReference type="PANTHER" id="PTHR10472:SF1">
    <property type="entry name" value="D-AMINOACYL-TRNA DEACYLASE 2"/>
    <property type="match status" value="1"/>
</dbReference>
<keyword evidence="5" id="KW-0378">Hydrolase</keyword>
<keyword evidence="9" id="KW-1185">Reference proteome</keyword>
<dbReference type="Pfam" id="PF02580">
    <property type="entry name" value="Tyr_Deacylase"/>
    <property type="match status" value="1"/>
</dbReference>
<dbReference type="InterPro" id="IPR023509">
    <property type="entry name" value="DTD-like_sf"/>
</dbReference>
<dbReference type="GeneTree" id="ENSGT00940000153431"/>
<dbReference type="Ensembl" id="ENSNBRT00000030790.1">
    <property type="protein sequence ID" value="ENSNBRP00000030026.1"/>
    <property type="gene ID" value="ENSNBRG00000022855.1"/>
</dbReference>
<keyword evidence="4" id="KW-0963">Cytoplasm</keyword>
<evidence type="ECO:0000256" key="5">
    <source>
        <dbReference type="ARBA" id="ARBA00022801"/>
    </source>
</evidence>
<proteinExistence type="predicted"/>
<dbReference type="STRING" id="32507.ENSNBRP00000030026"/>
<organism evidence="8 9">
    <name type="scientific">Neolamprologus brichardi</name>
    <name type="common">Fairy cichlid</name>
    <name type="synonym">Lamprologus brichardi</name>
    <dbReference type="NCBI Taxonomy" id="32507"/>
    <lineage>
        <taxon>Eukaryota</taxon>
        <taxon>Metazoa</taxon>
        <taxon>Chordata</taxon>
        <taxon>Craniata</taxon>
        <taxon>Vertebrata</taxon>
        <taxon>Euteleostomi</taxon>
        <taxon>Actinopterygii</taxon>
        <taxon>Neopterygii</taxon>
        <taxon>Teleostei</taxon>
        <taxon>Neoteleostei</taxon>
        <taxon>Acanthomorphata</taxon>
        <taxon>Ovalentaria</taxon>
        <taxon>Cichlomorphae</taxon>
        <taxon>Cichliformes</taxon>
        <taxon>Cichlidae</taxon>
        <taxon>African cichlids</taxon>
        <taxon>Pseudocrenilabrinae</taxon>
        <taxon>Lamprologini</taxon>
        <taxon>Neolamprologus</taxon>
    </lineage>
</organism>
<dbReference type="PANTHER" id="PTHR10472">
    <property type="entry name" value="D-TYROSYL-TRNA TYR DEACYLASE"/>
    <property type="match status" value="1"/>
</dbReference>
<dbReference type="SUPFAM" id="SSF69500">
    <property type="entry name" value="DTD-like"/>
    <property type="match status" value="1"/>
</dbReference>
<comment type="subcellular location">
    <subcellularLocation>
        <location evidence="1">Cytoplasm</location>
    </subcellularLocation>
</comment>
<dbReference type="GO" id="GO:0005737">
    <property type="term" value="C:cytoplasm"/>
    <property type="evidence" value="ECO:0007669"/>
    <property type="project" value="UniProtKB-SubCell"/>
</dbReference>
<comment type="subunit">
    <text evidence="2">Homodimer.</text>
</comment>
<protein>
    <recommendedName>
        <fullName evidence="3">D-aminoacyl-tRNA deacylase</fullName>
        <ecNumber evidence="3">3.1.1.96</ecNumber>
    </recommendedName>
</protein>
<evidence type="ECO:0000313" key="8">
    <source>
        <dbReference type="Ensembl" id="ENSNBRP00000030026.1"/>
    </source>
</evidence>